<dbReference type="PROSITE" id="PS50192">
    <property type="entry name" value="T_SNARE"/>
    <property type="match status" value="1"/>
</dbReference>
<dbReference type="FunFam" id="1.10.287.950:FF:000001">
    <property type="entry name" value="Methyl-accepting chemotaxis sensory transducer"/>
    <property type="match status" value="1"/>
</dbReference>
<protein>
    <submittedName>
        <fullName evidence="13">Methyl-accepting chemotaxis protein</fullName>
    </submittedName>
</protein>
<dbReference type="Pfam" id="PF00672">
    <property type="entry name" value="HAMP"/>
    <property type="match status" value="1"/>
</dbReference>
<evidence type="ECO:0000256" key="5">
    <source>
        <dbReference type="ARBA" id="ARBA00023136"/>
    </source>
</evidence>
<evidence type="ECO:0000259" key="10">
    <source>
        <dbReference type="PROSITE" id="PS50111"/>
    </source>
</evidence>
<evidence type="ECO:0000256" key="8">
    <source>
        <dbReference type="PROSITE-ProRule" id="PRU00284"/>
    </source>
</evidence>
<accession>A0AB39UVN5</accession>
<evidence type="ECO:0000256" key="1">
    <source>
        <dbReference type="ARBA" id="ARBA00004429"/>
    </source>
</evidence>
<dbReference type="KEGG" id="tcd:AAIA72_14720"/>
<feature type="domain" description="T-SNARE coiled-coil homology" evidence="11">
    <location>
        <begin position="559"/>
        <end position="621"/>
    </location>
</feature>
<dbReference type="SMART" id="SM00283">
    <property type="entry name" value="MA"/>
    <property type="match status" value="1"/>
</dbReference>
<dbReference type="InterPro" id="IPR003660">
    <property type="entry name" value="HAMP_dom"/>
</dbReference>
<feature type="transmembrane region" description="Helical" evidence="9">
    <location>
        <begin position="288"/>
        <end position="311"/>
    </location>
</feature>
<proteinExistence type="inferred from homology"/>
<evidence type="ECO:0000256" key="3">
    <source>
        <dbReference type="ARBA" id="ARBA00022692"/>
    </source>
</evidence>
<dbReference type="AlphaFoldDB" id="A0AB39UVN5"/>
<evidence type="ECO:0000256" key="2">
    <source>
        <dbReference type="ARBA" id="ARBA00022519"/>
    </source>
</evidence>
<dbReference type="InterPro" id="IPR004089">
    <property type="entry name" value="MCPsignal_dom"/>
</dbReference>
<sequence>MPAWGRYFRSRLLLPVFAVLLVAIVLQVAVSILVSRANLMAMQGSVQEALGQSGEAISKELSGVQSDINRQMVSLAENVSTSMDKALEARLTQEQQGISTRIRDTLTGSARRVAEVIAAVSPPAVWDKNIPELTRLAQMADQDEAVVFAVFFDQDQKYMTRYLDRTDPRVQQLLASSTVRGSVNKVLDAASRSNHIDVIRVNIEPQGVVIGQFVIGVSTEKVKAEMAALRQRFDDLRKETGTTVAGIIGQQAGRVGDALKGSLRKVDVTLDDAITRTGHHIRQQAGKLMTLLGSLSVLLGAALFVVMFAVLSMRVVARINLLREAVRTVAQGEADLTQRIRMAGRDEIVETASGLNAFIERVQSIIHTVNGRARAARDKAEALARLADHAQDSVMTQKSEIDQITSAISEMSSTAHHVSEAVQQAAQGIESIRSETRETAQIADKVRERLTALVRHVQDSQAVVTELDSHTHDIGSVLDVIRSIAEQTNLLALNAAIEAARAGESGRGFAVVADEVRALASKTQQSTEEIQTLIERLQEGSRNAVEQTEQAVVNARESQAAFSESDDHLGRVNSAVESVFAQATEIASMAEEQSSVSEEIHRNIVAINDAADATSEAVATAAREAAGIREAVQDVSTQVQQFRV</sequence>
<dbReference type="InterPro" id="IPR000727">
    <property type="entry name" value="T_SNARE_dom"/>
</dbReference>
<evidence type="ECO:0000256" key="9">
    <source>
        <dbReference type="SAM" id="Phobius"/>
    </source>
</evidence>
<dbReference type="PANTHER" id="PTHR32089">
    <property type="entry name" value="METHYL-ACCEPTING CHEMOTAXIS PROTEIN MCPB"/>
    <property type="match status" value="1"/>
</dbReference>
<dbReference type="Gene3D" id="1.10.287.950">
    <property type="entry name" value="Methyl-accepting chemotaxis protein"/>
    <property type="match status" value="1"/>
</dbReference>
<comment type="similarity">
    <text evidence="7">Belongs to the methyl-accepting chemotaxis (MCP) protein family.</text>
</comment>
<keyword evidence="4 9" id="KW-1133">Transmembrane helix</keyword>
<evidence type="ECO:0000313" key="13">
    <source>
        <dbReference type="EMBL" id="XDT72033.1"/>
    </source>
</evidence>
<name>A0AB39UVN5_9GAMM</name>
<keyword evidence="5 9" id="KW-0472">Membrane</keyword>
<feature type="domain" description="HAMP" evidence="12">
    <location>
        <begin position="313"/>
        <end position="367"/>
    </location>
</feature>
<evidence type="ECO:0000259" key="12">
    <source>
        <dbReference type="PROSITE" id="PS50885"/>
    </source>
</evidence>
<organism evidence="13">
    <name type="scientific">Thermohahella caldifontis</name>
    <dbReference type="NCBI Taxonomy" id="3142973"/>
    <lineage>
        <taxon>Bacteria</taxon>
        <taxon>Pseudomonadati</taxon>
        <taxon>Pseudomonadota</taxon>
        <taxon>Gammaproteobacteria</taxon>
        <taxon>Oceanospirillales</taxon>
        <taxon>Hahellaceae</taxon>
        <taxon>Thermohahella</taxon>
    </lineage>
</organism>
<feature type="domain" description="Methyl-accepting transducer" evidence="10">
    <location>
        <begin position="372"/>
        <end position="608"/>
    </location>
</feature>
<gene>
    <name evidence="13" type="ORF">AAIA72_14720</name>
</gene>
<keyword evidence="6 8" id="KW-0807">Transducer</keyword>
<feature type="transmembrane region" description="Helical" evidence="9">
    <location>
        <begin position="12"/>
        <end position="34"/>
    </location>
</feature>
<dbReference type="SUPFAM" id="SSF58104">
    <property type="entry name" value="Methyl-accepting chemotaxis protein (MCP) signaling domain"/>
    <property type="match status" value="1"/>
</dbReference>
<evidence type="ECO:0000256" key="7">
    <source>
        <dbReference type="ARBA" id="ARBA00029447"/>
    </source>
</evidence>
<dbReference type="GO" id="GO:0007165">
    <property type="term" value="P:signal transduction"/>
    <property type="evidence" value="ECO:0007669"/>
    <property type="project" value="UniProtKB-KW"/>
</dbReference>
<keyword evidence="2" id="KW-1003">Cell membrane</keyword>
<dbReference type="SMART" id="SM00304">
    <property type="entry name" value="HAMP"/>
    <property type="match status" value="1"/>
</dbReference>
<dbReference type="EMBL" id="CP154858">
    <property type="protein sequence ID" value="XDT72033.1"/>
    <property type="molecule type" value="Genomic_DNA"/>
</dbReference>
<evidence type="ECO:0000256" key="4">
    <source>
        <dbReference type="ARBA" id="ARBA00022989"/>
    </source>
</evidence>
<dbReference type="Pfam" id="PF00015">
    <property type="entry name" value="MCPsignal"/>
    <property type="match status" value="1"/>
</dbReference>
<keyword evidence="2" id="KW-0997">Cell inner membrane</keyword>
<evidence type="ECO:0000259" key="11">
    <source>
        <dbReference type="PROSITE" id="PS50192"/>
    </source>
</evidence>
<comment type="subcellular location">
    <subcellularLocation>
        <location evidence="1">Cell inner membrane</location>
        <topology evidence="1">Multi-pass membrane protein</topology>
    </subcellularLocation>
</comment>
<dbReference type="RefSeq" id="WP_369601054.1">
    <property type="nucleotide sequence ID" value="NZ_CP154858.1"/>
</dbReference>
<reference evidence="13" key="1">
    <citation type="submission" date="2024-05" db="EMBL/GenBank/DDBJ databases">
        <title>Genome sequencing of novel strain.</title>
        <authorList>
            <person name="Ganbat D."/>
            <person name="Ganbat S."/>
            <person name="Lee S.-J."/>
        </authorList>
    </citation>
    <scope>NUCLEOTIDE SEQUENCE</scope>
    <source>
        <strain evidence="13">SMD15-11</strain>
    </source>
</reference>
<dbReference type="CDD" id="cd06225">
    <property type="entry name" value="HAMP"/>
    <property type="match status" value="1"/>
</dbReference>
<dbReference type="PROSITE" id="PS50885">
    <property type="entry name" value="HAMP"/>
    <property type="match status" value="1"/>
</dbReference>
<evidence type="ECO:0000256" key="6">
    <source>
        <dbReference type="ARBA" id="ARBA00023224"/>
    </source>
</evidence>
<keyword evidence="3 9" id="KW-0812">Transmembrane</keyword>
<dbReference type="PANTHER" id="PTHR32089:SF119">
    <property type="entry name" value="METHYL-ACCEPTING CHEMOTAXIS PROTEIN CTPL"/>
    <property type="match status" value="1"/>
</dbReference>
<dbReference type="GO" id="GO:0005886">
    <property type="term" value="C:plasma membrane"/>
    <property type="evidence" value="ECO:0007669"/>
    <property type="project" value="UniProtKB-SubCell"/>
</dbReference>
<dbReference type="PROSITE" id="PS50111">
    <property type="entry name" value="CHEMOTAXIS_TRANSDUC_2"/>
    <property type="match status" value="1"/>
</dbReference>
<dbReference type="GO" id="GO:0006935">
    <property type="term" value="P:chemotaxis"/>
    <property type="evidence" value="ECO:0007669"/>
    <property type="project" value="UniProtKB-ARBA"/>
</dbReference>